<dbReference type="PANTHER" id="PTHR35807">
    <property type="entry name" value="TRANSCRIPTIONAL REGULATOR REDD-RELATED"/>
    <property type="match status" value="1"/>
</dbReference>
<dbReference type="InterPro" id="IPR016032">
    <property type="entry name" value="Sig_transdc_resp-reg_C-effctor"/>
</dbReference>
<accession>A0A4V3CS37</accession>
<evidence type="ECO:0000259" key="3">
    <source>
        <dbReference type="SMART" id="SM01043"/>
    </source>
</evidence>
<dbReference type="Proteomes" id="UP000295500">
    <property type="component" value="Unassembled WGS sequence"/>
</dbReference>
<dbReference type="Gene3D" id="1.25.40.10">
    <property type="entry name" value="Tetratricopeptide repeat domain"/>
    <property type="match status" value="1"/>
</dbReference>
<dbReference type="GO" id="GO:0003677">
    <property type="term" value="F:DNA binding"/>
    <property type="evidence" value="ECO:0007669"/>
    <property type="project" value="UniProtKB-KW"/>
</dbReference>
<organism evidence="4 5">
    <name type="scientific">Aminicella lysinilytica</name>
    <dbReference type="NCBI Taxonomy" id="433323"/>
    <lineage>
        <taxon>Bacteria</taxon>
        <taxon>Bacillati</taxon>
        <taxon>Bacillota</taxon>
        <taxon>Clostridia</taxon>
        <taxon>Peptostreptococcales</taxon>
        <taxon>Anaerovoracaceae</taxon>
        <taxon>Aminicella</taxon>
    </lineage>
</organism>
<comment type="caution">
    <text evidence="4">The sequence shown here is derived from an EMBL/GenBank/DDBJ whole genome shotgun (WGS) entry which is preliminary data.</text>
</comment>
<dbReference type="InterPro" id="IPR001867">
    <property type="entry name" value="OmpR/PhoB-type_DNA-bd"/>
</dbReference>
<dbReference type="SUPFAM" id="SSF48452">
    <property type="entry name" value="TPR-like"/>
    <property type="match status" value="1"/>
</dbReference>
<dbReference type="PANTHER" id="PTHR35807:SF2">
    <property type="entry name" value="TRANSCRIPTIONAL ACTIVATOR DOMAIN"/>
    <property type="match status" value="1"/>
</dbReference>
<dbReference type="InterPro" id="IPR011990">
    <property type="entry name" value="TPR-like_helical_dom_sf"/>
</dbReference>
<gene>
    <name evidence="4" type="ORF">EV211_10475</name>
</gene>
<dbReference type="EMBL" id="SNXO01000004">
    <property type="protein sequence ID" value="TDP59142.1"/>
    <property type="molecule type" value="Genomic_DNA"/>
</dbReference>
<evidence type="ECO:0000313" key="4">
    <source>
        <dbReference type="EMBL" id="TDP59142.1"/>
    </source>
</evidence>
<dbReference type="OrthoDB" id="142950at2"/>
<evidence type="ECO:0000256" key="2">
    <source>
        <dbReference type="ARBA" id="ARBA00023125"/>
    </source>
</evidence>
<dbReference type="AlphaFoldDB" id="A0A4V3CS37"/>
<protein>
    <submittedName>
        <fullName evidence="4">DNA-binding SARP family transcriptional activator</fullName>
    </submittedName>
</protein>
<evidence type="ECO:0000256" key="1">
    <source>
        <dbReference type="ARBA" id="ARBA00005820"/>
    </source>
</evidence>
<dbReference type="Pfam" id="PF00486">
    <property type="entry name" value="Trans_reg_C"/>
    <property type="match status" value="1"/>
</dbReference>
<dbReference type="InterPro" id="IPR051677">
    <property type="entry name" value="AfsR-DnrI-RedD_regulator"/>
</dbReference>
<proteinExistence type="inferred from homology"/>
<dbReference type="GO" id="GO:0006355">
    <property type="term" value="P:regulation of DNA-templated transcription"/>
    <property type="evidence" value="ECO:0007669"/>
    <property type="project" value="InterPro"/>
</dbReference>
<dbReference type="InterPro" id="IPR036388">
    <property type="entry name" value="WH-like_DNA-bd_sf"/>
</dbReference>
<dbReference type="GO" id="GO:0000160">
    <property type="term" value="P:phosphorelay signal transduction system"/>
    <property type="evidence" value="ECO:0007669"/>
    <property type="project" value="InterPro"/>
</dbReference>
<dbReference type="InterPro" id="IPR005158">
    <property type="entry name" value="BTAD"/>
</dbReference>
<feature type="domain" description="Bacterial transcriptional activator" evidence="3">
    <location>
        <begin position="112"/>
        <end position="255"/>
    </location>
</feature>
<dbReference type="SUPFAM" id="SSF46894">
    <property type="entry name" value="C-terminal effector domain of the bipartite response regulators"/>
    <property type="match status" value="1"/>
</dbReference>
<keyword evidence="5" id="KW-1185">Reference proteome</keyword>
<reference evidence="4 5" key="1">
    <citation type="submission" date="2019-03" db="EMBL/GenBank/DDBJ databases">
        <title>Genomic Encyclopedia of Type Strains, Phase IV (KMG-IV): sequencing the most valuable type-strain genomes for metagenomic binning, comparative biology and taxonomic classification.</title>
        <authorList>
            <person name="Goeker M."/>
        </authorList>
    </citation>
    <scope>NUCLEOTIDE SEQUENCE [LARGE SCALE GENOMIC DNA]</scope>
    <source>
        <strain evidence="4 5">DSM 28287</strain>
    </source>
</reference>
<name>A0A4V3CS37_9FIRM</name>
<comment type="similarity">
    <text evidence="1">Belongs to the AfsR/DnrI/RedD regulatory family.</text>
</comment>
<dbReference type="Pfam" id="PF03704">
    <property type="entry name" value="BTAD"/>
    <property type="match status" value="1"/>
</dbReference>
<evidence type="ECO:0000313" key="5">
    <source>
        <dbReference type="Proteomes" id="UP000295500"/>
    </source>
</evidence>
<keyword evidence="2 4" id="KW-0238">DNA-binding</keyword>
<sequence length="411" mass="47465">MEEAKLVIKTLGGFSVSYKDKSIGTSKSKGNAKKMWMLFEYLLLNYDRTVSQEELIDVLWHDTEVANPLNSLKVLIFKLRKEIDTLDFIPGKEVILNSHGTYSFNDTIPFEVDIMVFEKLVKEADAEGISDDDKLELLEKALDCFKGNVLSMTPNSTWSVALQTQYSNMYRDVVDKAQTILTDKGEYQRIVEICNDALLRQPYEESYYYYLIIAYAAMEEYDSASKMYEKVKDMMQNEYGATPGVEFESAYKELMKDRPNRNETPEALTATLEEKIDYVSSFMVEYGEFKQIYRLTARQLGRQYDNARIDLYSLGIKKGVRVTKKDKQENMRTLQNAISFMLRQADIFTRSGPTQYAVLFTDVTEENSQMIARRIEDYFESHKSNDCFGVMYTTAPVESAHVKKMVARGKK</sequence>
<dbReference type="RefSeq" id="WP_133527745.1">
    <property type="nucleotide sequence ID" value="NZ_CALCQM010000027.1"/>
</dbReference>
<dbReference type="Gene3D" id="1.10.10.10">
    <property type="entry name" value="Winged helix-like DNA-binding domain superfamily/Winged helix DNA-binding domain"/>
    <property type="match status" value="1"/>
</dbReference>
<dbReference type="SMART" id="SM01043">
    <property type="entry name" value="BTAD"/>
    <property type="match status" value="1"/>
</dbReference>